<dbReference type="Proteomes" id="UP000236379">
    <property type="component" value="Unassembled WGS sequence"/>
</dbReference>
<evidence type="ECO:0000313" key="1">
    <source>
        <dbReference type="EMBL" id="PNY80959.1"/>
    </source>
</evidence>
<sequence>MSFQAYPDTVDAQTGRIVAEKINGASEYVRFHLPKSADWALWVCSSLESRVFNAANLHSISGRSV</sequence>
<proteinExistence type="predicted"/>
<reference evidence="1 2" key="1">
    <citation type="submission" date="2018-01" db="EMBL/GenBank/DDBJ databases">
        <title>Deinococcus koreensis sp. nov., a radiation-resistant bacterium isolated from river water.</title>
        <authorList>
            <person name="Choi A."/>
        </authorList>
    </citation>
    <scope>NUCLEOTIDE SEQUENCE [LARGE SCALE GENOMIC DNA]</scope>
    <source>
        <strain evidence="1 2">SJW1-2</strain>
    </source>
</reference>
<protein>
    <submittedName>
        <fullName evidence="1">Uncharacterized protein</fullName>
    </submittedName>
</protein>
<accession>A0A2K3UWP9</accession>
<dbReference type="RefSeq" id="WP_103311367.1">
    <property type="nucleotide sequence ID" value="NZ_PPPD01000001.1"/>
</dbReference>
<organism evidence="1 2">
    <name type="scientific">Deinococcus koreensis</name>
    <dbReference type="NCBI Taxonomy" id="2054903"/>
    <lineage>
        <taxon>Bacteria</taxon>
        <taxon>Thermotogati</taxon>
        <taxon>Deinococcota</taxon>
        <taxon>Deinococci</taxon>
        <taxon>Deinococcales</taxon>
        <taxon>Deinococcaceae</taxon>
        <taxon>Deinococcus</taxon>
    </lineage>
</organism>
<name>A0A2K3UWP9_9DEIO</name>
<dbReference type="AlphaFoldDB" id="A0A2K3UWP9"/>
<evidence type="ECO:0000313" key="2">
    <source>
        <dbReference type="Proteomes" id="UP000236379"/>
    </source>
</evidence>
<comment type="caution">
    <text evidence="1">The sequence shown here is derived from an EMBL/GenBank/DDBJ whole genome shotgun (WGS) entry which is preliminary data.</text>
</comment>
<gene>
    <name evidence="1" type="ORF">CVO96_05845</name>
</gene>
<dbReference type="EMBL" id="PPPD01000001">
    <property type="protein sequence ID" value="PNY80959.1"/>
    <property type="molecule type" value="Genomic_DNA"/>
</dbReference>
<keyword evidence="2" id="KW-1185">Reference proteome</keyword>